<reference evidence="2 3" key="1">
    <citation type="submission" date="2018-03" db="EMBL/GenBank/DDBJ databases">
        <authorList>
            <person name="Guldener U."/>
        </authorList>
    </citation>
    <scope>NUCLEOTIDE SEQUENCE [LARGE SCALE GENOMIC DNA]</scope>
    <source>
        <strain evidence="2 3">DAOM196992</strain>
    </source>
</reference>
<dbReference type="AlphaFoldDB" id="A0A5C3EXK4"/>
<feature type="region of interest" description="Disordered" evidence="1">
    <location>
        <begin position="84"/>
        <end position="163"/>
    </location>
</feature>
<dbReference type="Proteomes" id="UP000323386">
    <property type="component" value="Unassembled WGS sequence"/>
</dbReference>
<evidence type="ECO:0000313" key="2">
    <source>
        <dbReference type="EMBL" id="SPO37003.1"/>
    </source>
</evidence>
<dbReference type="EMBL" id="OOIP01000005">
    <property type="protein sequence ID" value="SPO37003.1"/>
    <property type="molecule type" value="Genomic_DNA"/>
</dbReference>
<gene>
    <name evidence="2" type="ORF">PSFLO_02475</name>
</gene>
<sequence length="283" mass="30768">MTLQDSTPHLYPHFLVPSRADEVQKQHRRMTYSRRVDIAREYTTISSHLVQTHTERFGTTASGASETVRVVSTHVVVSHWSAGTPTRLTVPPADKTTTKRVKSDPDAAPARAALSSLDANIPSSRTQAPVPSEKQGTATKMTANKKQGAPNDDDDDDDEGRGGTDRIIVKFHAVHRNGVKSGPKYIVADRHAWSRLSRAQVEATLKKCLAKERGRRIAKRAAGAASSRTLSTTRGTADEGCRVDVGVDDQASVAAAPIPSRPGMELDDDVDEEGAREAWFILK</sequence>
<proteinExistence type="predicted"/>
<feature type="compositionally biased region" description="Polar residues" evidence="1">
    <location>
        <begin position="117"/>
        <end position="145"/>
    </location>
</feature>
<evidence type="ECO:0000313" key="3">
    <source>
        <dbReference type="Proteomes" id="UP000323386"/>
    </source>
</evidence>
<protein>
    <submittedName>
        <fullName evidence="2">Uncharacterized protein</fullName>
    </submittedName>
</protein>
<evidence type="ECO:0000256" key="1">
    <source>
        <dbReference type="SAM" id="MobiDB-lite"/>
    </source>
</evidence>
<name>A0A5C3EXK4_9BASI</name>
<organism evidence="2 3">
    <name type="scientific">Pseudozyma flocculosa</name>
    <dbReference type="NCBI Taxonomy" id="84751"/>
    <lineage>
        <taxon>Eukaryota</taxon>
        <taxon>Fungi</taxon>
        <taxon>Dikarya</taxon>
        <taxon>Basidiomycota</taxon>
        <taxon>Ustilaginomycotina</taxon>
        <taxon>Ustilaginomycetes</taxon>
        <taxon>Ustilaginales</taxon>
        <taxon>Ustilaginaceae</taxon>
        <taxon>Pseudozyma</taxon>
    </lineage>
</organism>
<keyword evidence="3" id="KW-1185">Reference proteome</keyword>
<accession>A0A5C3EXK4</accession>